<dbReference type="GO" id="GO:0019877">
    <property type="term" value="P:diaminopimelate biosynthetic process"/>
    <property type="evidence" value="ECO:0007669"/>
    <property type="project" value="UniProtKB-UniRule"/>
</dbReference>
<name>A0A956NE99_UNCEI</name>
<comment type="pathway">
    <text evidence="3 15">Amino-acid biosynthesis; L-threonine biosynthesis; L-threonine from L-aspartate: step 2/5.</text>
</comment>
<dbReference type="NCBIfam" id="TIGR01296">
    <property type="entry name" value="asd_B"/>
    <property type="match status" value="1"/>
</dbReference>
<evidence type="ECO:0000256" key="1">
    <source>
        <dbReference type="ARBA" id="ARBA00005021"/>
    </source>
</evidence>
<gene>
    <name evidence="15" type="primary">asd</name>
    <name evidence="18" type="ORF">KDA27_10445</name>
</gene>
<feature type="domain" description="Semialdehyde dehydrogenase NAD-binding" evidence="17">
    <location>
        <begin position="4"/>
        <end position="119"/>
    </location>
</feature>
<dbReference type="GO" id="GO:0009088">
    <property type="term" value="P:threonine biosynthetic process"/>
    <property type="evidence" value="ECO:0007669"/>
    <property type="project" value="UniProtKB-UniRule"/>
</dbReference>
<evidence type="ECO:0000256" key="3">
    <source>
        <dbReference type="ARBA" id="ARBA00005097"/>
    </source>
</evidence>
<dbReference type="SMART" id="SM00859">
    <property type="entry name" value="Semialdhyde_dh"/>
    <property type="match status" value="1"/>
</dbReference>
<feature type="binding site" evidence="15">
    <location>
        <position position="253"/>
    </location>
    <ligand>
        <name>substrate</name>
    </ligand>
</feature>
<comment type="caution">
    <text evidence="18">The sequence shown here is derived from an EMBL/GenBank/DDBJ whole genome shotgun (WGS) entry which is preliminary data.</text>
</comment>
<proteinExistence type="inferred from homology"/>
<keyword evidence="11 15" id="KW-0560">Oxidoreductase</keyword>
<evidence type="ECO:0000259" key="17">
    <source>
        <dbReference type="SMART" id="SM00859"/>
    </source>
</evidence>
<dbReference type="Pfam" id="PF02774">
    <property type="entry name" value="Semialdhyde_dhC"/>
    <property type="match status" value="1"/>
</dbReference>
<feature type="binding site" evidence="15">
    <location>
        <begin position="39"/>
        <end position="40"/>
    </location>
    <ligand>
        <name>NADP(+)</name>
        <dbReference type="ChEBI" id="CHEBI:58349"/>
    </ligand>
</feature>
<protein>
    <recommendedName>
        <fullName evidence="6 15">Aspartate-semialdehyde dehydrogenase</fullName>
        <shortName evidence="15">ASA dehydrogenase</shortName>
        <shortName evidence="15">ASADH</shortName>
        <ecNumber evidence="6 15">1.2.1.11</ecNumber>
    </recommendedName>
    <alternativeName>
        <fullName evidence="15">Aspartate-beta-semialdehyde dehydrogenase</fullName>
    </alternativeName>
</protein>
<dbReference type="NCBIfam" id="NF011456">
    <property type="entry name" value="PRK14874.1"/>
    <property type="match status" value="1"/>
</dbReference>
<keyword evidence="8 15" id="KW-0791">Threonine biosynthesis</keyword>
<evidence type="ECO:0000256" key="8">
    <source>
        <dbReference type="ARBA" id="ARBA00022697"/>
    </source>
</evidence>
<evidence type="ECO:0000256" key="13">
    <source>
        <dbReference type="ARBA" id="ARBA00023167"/>
    </source>
</evidence>
<evidence type="ECO:0000256" key="4">
    <source>
        <dbReference type="ARBA" id="ARBA00010584"/>
    </source>
</evidence>
<evidence type="ECO:0000256" key="9">
    <source>
        <dbReference type="ARBA" id="ARBA00022857"/>
    </source>
</evidence>
<dbReference type="InterPro" id="IPR012280">
    <property type="entry name" value="Semialdhyde_DH_dimer_dom"/>
</dbReference>
<accession>A0A956NE99</accession>
<evidence type="ECO:0000313" key="19">
    <source>
        <dbReference type="Proteomes" id="UP000739538"/>
    </source>
</evidence>
<dbReference type="Gene3D" id="3.40.50.720">
    <property type="entry name" value="NAD(P)-binding Rossmann-like Domain"/>
    <property type="match status" value="1"/>
</dbReference>
<comment type="subunit">
    <text evidence="5 15">Homodimer.</text>
</comment>
<feature type="binding site" evidence="15">
    <location>
        <position position="333"/>
    </location>
    <ligand>
        <name>NADP(+)</name>
        <dbReference type="ChEBI" id="CHEBI:58349"/>
    </ligand>
</feature>
<keyword evidence="10 15" id="KW-0220">Diaminopimelate biosynthesis</keyword>
<dbReference type="SUPFAM" id="SSF51735">
    <property type="entry name" value="NAD(P)-binding Rossmann-fold domains"/>
    <property type="match status" value="1"/>
</dbReference>
<dbReference type="GO" id="GO:0004073">
    <property type="term" value="F:aspartate-semialdehyde dehydrogenase activity"/>
    <property type="evidence" value="ECO:0007669"/>
    <property type="project" value="UniProtKB-UniRule"/>
</dbReference>
<dbReference type="GO" id="GO:0071266">
    <property type="term" value="P:'de novo' L-methionine biosynthetic process"/>
    <property type="evidence" value="ECO:0007669"/>
    <property type="project" value="UniProtKB-UniRule"/>
</dbReference>
<feature type="binding site" evidence="15">
    <location>
        <position position="189"/>
    </location>
    <ligand>
        <name>NADP(+)</name>
        <dbReference type="ChEBI" id="CHEBI:58349"/>
    </ligand>
</feature>
<dbReference type="GO" id="GO:0046983">
    <property type="term" value="F:protein dimerization activity"/>
    <property type="evidence" value="ECO:0007669"/>
    <property type="project" value="InterPro"/>
</dbReference>
<dbReference type="InterPro" id="IPR036291">
    <property type="entry name" value="NAD(P)-bd_dom_sf"/>
</dbReference>
<evidence type="ECO:0000256" key="12">
    <source>
        <dbReference type="ARBA" id="ARBA00023154"/>
    </source>
</evidence>
<dbReference type="Proteomes" id="UP000739538">
    <property type="component" value="Unassembled WGS sequence"/>
</dbReference>
<keyword evidence="9 15" id="KW-0521">NADP</keyword>
<comment type="function">
    <text evidence="15">Catalyzes the NADPH-dependent formation of L-aspartate-semialdehyde (L-ASA) by the reductive dephosphorylation of L-aspartyl-4-phosphate.</text>
</comment>
<evidence type="ECO:0000256" key="10">
    <source>
        <dbReference type="ARBA" id="ARBA00022915"/>
    </source>
</evidence>
<keyword evidence="13 15" id="KW-0486">Methionine biosynthesis</keyword>
<sequence length="355" mass="38352">MTWTVAILGATGAVGRVMRTCLEASSIEVGELRLLATPRSEGASLPFQGRDVRVQAVSPDAFQGVDLALFSAGASASGDWAGVARAAGAWVVDNSSRWRMDPEVPLVVPEVNPHAIPAAPALIANPNCSTIQMVAALQPIHARYGIHRVIVSTYQAVSGTGEKGIRALEMESERWRTEAGHTGESNAFPFSYGSPDAPPAAQSPYPHPILGNVIPQCDVVLEDGYTREEQKMIDETRKIMELPDLIVQPTCVRVPVVKAHSEAVYVETNQPANVEDVRTLLSQSPGIALLDDPHHAAYPLPRKAAETDPVWVGRIRKDRCVPNGLHLWVVADNLRKGAALNALQIAEQIWERAAR</sequence>
<dbReference type="GO" id="GO:0051287">
    <property type="term" value="F:NAD binding"/>
    <property type="evidence" value="ECO:0007669"/>
    <property type="project" value="InterPro"/>
</dbReference>
<keyword evidence="7 15" id="KW-0028">Amino-acid biosynthesis</keyword>
<feature type="binding site" evidence="15">
    <location>
        <position position="99"/>
    </location>
    <ligand>
        <name>phosphate</name>
        <dbReference type="ChEBI" id="CHEBI:43474"/>
    </ligand>
</feature>
<reference evidence="18" key="1">
    <citation type="submission" date="2020-04" db="EMBL/GenBank/DDBJ databases">
        <authorList>
            <person name="Zhang T."/>
        </authorList>
    </citation>
    <scope>NUCLEOTIDE SEQUENCE</scope>
    <source>
        <strain evidence="18">HKST-UBA02</strain>
    </source>
</reference>
<feature type="active site" description="Acyl-thioester intermediate" evidence="15 16">
    <location>
        <position position="128"/>
    </location>
</feature>
<comment type="similarity">
    <text evidence="4 15">Belongs to the aspartate-semialdehyde dehydrogenase family.</text>
</comment>
<dbReference type="InterPro" id="IPR000534">
    <property type="entry name" value="Semialdehyde_DH_NAD-bd"/>
</dbReference>
<dbReference type="PIRSF" id="PIRSF000148">
    <property type="entry name" value="ASA_dh"/>
    <property type="match status" value="1"/>
</dbReference>
<dbReference type="GO" id="GO:0009089">
    <property type="term" value="P:lysine biosynthetic process via diaminopimelate"/>
    <property type="evidence" value="ECO:0007669"/>
    <property type="project" value="UniProtKB-UniRule"/>
</dbReference>
<comment type="catalytic activity">
    <reaction evidence="14 15">
        <text>L-aspartate 4-semialdehyde + phosphate + NADP(+) = 4-phospho-L-aspartate + NADPH + H(+)</text>
        <dbReference type="Rhea" id="RHEA:24284"/>
        <dbReference type="ChEBI" id="CHEBI:15378"/>
        <dbReference type="ChEBI" id="CHEBI:43474"/>
        <dbReference type="ChEBI" id="CHEBI:57535"/>
        <dbReference type="ChEBI" id="CHEBI:57783"/>
        <dbReference type="ChEBI" id="CHEBI:58349"/>
        <dbReference type="ChEBI" id="CHEBI:537519"/>
        <dbReference type="EC" id="1.2.1.11"/>
    </reaction>
</comment>
<evidence type="ECO:0000256" key="15">
    <source>
        <dbReference type="HAMAP-Rule" id="MF_02121"/>
    </source>
</evidence>
<dbReference type="SUPFAM" id="SSF55347">
    <property type="entry name" value="Glyceraldehyde-3-phosphate dehydrogenase-like, C-terminal domain"/>
    <property type="match status" value="1"/>
</dbReference>
<dbReference type="GO" id="GO:0009097">
    <property type="term" value="P:isoleucine biosynthetic process"/>
    <property type="evidence" value="ECO:0007669"/>
    <property type="project" value="UniProtKB-UniRule"/>
</dbReference>
<evidence type="ECO:0000256" key="2">
    <source>
        <dbReference type="ARBA" id="ARBA00005076"/>
    </source>
</evidence>
<dbReference type="Pfam" id="PF01118">
    <property type="entry name" value="Semialdhyde_dh"/>
    <property type="match status" value="1"/>
</dbReference>
<comment type="caution">
    <text evidence="15">Lacks conserved residue(s) required for the propagation of feature annotation.</text>
</comment>
<dbReference type="CDD" id="cd02316">
    <property type="entry name" value="VcASADH2_like_N"/>
    <property type="match status" value="1"/>
</dbReference>
<comment type="pathway">
    <text evidence="2 15">Amino-acid biosynthesis; L-lysine biosynthesis via DAP pathway; (S)-tetrahydrodipicolinate from L-aspartate: step 2/4.</text>
</comment>
<dbReference type="InterPro" id="IPR012080">
    <property type="entry name" value="Asp_semialdehyde_DH"/>
</dbReference>
<dbReference type="PANTHER" id="PTHR46278:SF2">
    <property type="entry name" value="ASPARTATE-SEMIALDEHYDE DEHYDROGENASE"/>
    <property type="match status" value="1"/>
</dbReference>
<evidence type="ECO:0000256" key="11">
    <source>
        <dbReference type="ARBA" id="ARBA00023002"/>
    </source>
</evidence>
<dbReference type="EMBL" id="JAGQHS010000045">
    <property type="protein sequence ID" value="MCA9756213.1"/>
    <property type="molecule type" value="Genomic_DNA"/>
</dbReference>
<dbReference type="EC" id="1.2.1.11" evidence="6 15"/>
<dbReference type="GO" id="GO:0050661">
    <property type="term" value="F:NADP binding"/>
    <property type="evidence" value="ECO:0007669"/>
    <property type="project" value="UniProtKB-UniRule"/>
</dbReference>
<evidence type="ECO:0000256" key="14">
    <source>
        <dbReference type="ARBA" id="ARBA00047891"/>
    </source>
</evidence>
<dbReference type="CDD" id="cd18131">
    <property type="entry name" value="ASADH_C_bac_euk_like"/>
    <property type="match status" value="1"/>
</dbReference>
<feature type="binding site" evidence="15">
    <location>
        <position position="155"/>
    </location>
    <ligand>
        <name>substrate</name>
    </ligand>
</feature>
<dbReference type="PANTHER" id="PTHR46278">
    <property type="entry name" value="DEHYDROGENASE, PUTATIVE-RELATED"/>
    <property type="match status" value="1"/>
</dbReference>
<evidence type="ECO:0000256" key="7">
    <source>
        <dbReference type="ARBA" id="ARBA00022605"/>
    </source>
</evidence>
<dbReference type="Gene3D" id="3.30.360.10">
    <property type="entry name" value="Dihydrodipicolinate Reductase, domain 2"/>
    <property type="match status" value="1"/>
</dbReference>
<evidence type="ECO:0000313" key="18">
    <source>
        <dbReference type="EMBL" id="MCA9756213.1"/>
    </source>
</evidence>
<dbReference type="InterPro" id="IPR005986">
    <property type="entry name" value="Asp_semialdehyde_DH_beta"/>
</dbReference>
<feature type="binding site" evidence="15">
    <location>
        <begin position="158"/>
        <end position="159"/>
    </location>
    <ligand>
        <name>NADP(+)</name>
        <dbReference type="ChEBI" id="CHEBI:58349"/>
    </ligand>
</feature>
<organism evidence="18 19">
    <name type="scientific">Eiseniibacteriota bacterium</name>
    <dbReference type="NCBI Taxonomy" id="2212470"/>
    <lineage>
        <taxon>Bacteria</taxon>
        <taxon>Candidatus Eiseniibacteriota</taxon>
    </lineage>
</organism>
<evidence type="ECO:0000256" key="16">
    <source>
        <dbReference type="PIRSR" id="PIRSR000148-1"/>
    </source>
</evidence>
<comment type="pathway">
    <text evidence="1 15">Amino-acid biosynthesis; L-methionine biosynthesis via de novo pathway; L-homoserine from L-aspartate: step 2/3.</text>
</comment>
<keyword evidence="12 15" id="KW-0457">Lysine biosynthesis</keyword>
<reference evidence="18" key="2">
    <citation type="journal article" date="2021" name="Microbiome">
        <title>Successional dynamics and alternative stable states in a saline activated sludge microbial community over 9 years.</title>
        <authorList>
            <person name="Wang Y."/>
            <person name="Ye J."/>
            <person name="Ju F."/>
            <person name="Liu L."/>
            <person name="Boyd J.A."/>
            <person name="Deng Y."/>
            <person name="Parks D.H."/>
            <person name="Jiang X."/>
            <person name="Yin X."/>
            <person name="Woodcroft B.J."/>
            <person name="Tyson G.W."/>
            <person name="Hugenholtz P."/>
            <person name="Polz M.F."/>
            <person name="Zhang T."/>
        </authorList>
    </citation>
    <scope>NUCLEOTIDE SEQUENCE</scope>
    <source>
        <strain evidence="18">HKST-UBA02</strain>
    </source>
</reference>
<dbReference type="HAMAP" id="MF_02121">
    <property type="entry name" value="ASADH"/>
    <property type="match status" value="1"/>
</dbReference>
<feature type="binding site" evidence="15">
    <location>
        <begin position="11"/>
        <end position="14"/>
    </location>
    <ligand>
        <name>NADP(+)</name>
        <dbReference type="ChEBI" id="CHEBI:58349"/>
    </ligand>
</feature>
<dbReference type="AlphaFoldDB" id="A0A956NE99"/>
<evidence type="ECO:0000256" key="5">
    <source>
        <dbReference type="ARBA" id="ARBA00011738"/>
    </source>
</evidence>
<evidence type="ECO:0000256" key="6">
    <source>
        <dbReference type="ARBA" id="ARBA00013120"/>
    </source>
</evidence>
<feature type="active site" description="Proton acceptor" evidence="15 16">
    <location>
        <position position="260"/>
    </location>
</feature>